<dbReference type="EMBL" id="JAUOZS010000001">
    <property type="protein sequence ID" value="MDT8902480.1"/>
    <property type="molecule type" value="Genomic_DNA"/>
</dbReference>
<dbReference type="InterPro" id="IPR037522">
    <property type="entry name" value="HD_GYP_dom"/>
</dbReference>
<dbReference type="SUPFAM" id="SSF109604">
    <property type="entry name" value="HD-domain/PDEase-like"/>
    <property type="match status" value="1"/>
</dbReference>
<dbReference type="RefSeq" id="WP_413780960.1">
    <property type="nucleotide sequence ID" value="NZ_JAUOZS010000001.1"/>
</dbReference>
<dbReference type="PANTHER" id="PTHR43155:SF2">
    <property type="entry name" value="CYCLIC DI-GMP PHOSPHODIESTERASE PA4108"/>
    <property type="match status" value="1"/>
</dbReference>
<dbReference type="CDD" id="cd00077">
    <property type="entry name" value="HDc"/>
    <property type="match status" value="1"/>
</dbReference>
<gene>
    <name evidence="3" type="ORF">Q4T40_14615</name>
</gene>
<keyword evidence="3" id="KW-0378">Hydrolase</keyword>
<dbReference type="Gene3D" id="1.10.3210.10">
    <property type="entry name" value="Hypothetical protein af1432"/>
    <property type="match status" value="1"/>
</dbReference>
<feature type="domain" description="HD-GYP" evidence="2">
    <location>
        <begin position="105"/>
        <end position="301"/>
    </location>
</feature>
<evidence type="ECO:0000259" key="2">
    <source>
        <dbReference type="PROSITE" id="PS51832"/>
    </source>
</evidence>
<dbReference type="NCBIfam" id="TIGR00277">
    <property type="entry name" value="HDIG"/>
    <property type="match status" value="1"/>
</dbReference>
<dbReference type="PROSITE" id="PS51831">
    <property type="entry name" value="HD"/>
    <property type="match status" value="1"/>
</dbReference>
<organism evidence="3 4">
    <name type="scientific">Anaeroselena agilis</name>
    <dbReference type="NCBI Taxonomy" id="3063788"/>
    <lineage>
        <taxon>Bacteria</taxon>
        <taxon>Bacillati</taxon>
        <taxon>Bacillota</taxon>
        <taxon>Negativicutes</taxon>
        <taxon>Acetonemataceae</taxon>
        <taxon>Anaeroselena</taxon>
    </lineage>
</organism>
<dbReference type="EC" id="3.1.4.-" evidence="3"/>
<evidence type="ECO:0000313" key="4">
    <source>
        <dbReference type="Proteomes" id="UP001254848"/>
    </source>
</evidence>
<evidence type="ECO:0000259" key="1">
    <source>
        <dbReference type="PROSITE" id="PS51831"/>
    </source>
</evidence>
<dbReference type="Proteomes" id="UP001254848">
    <property type="component" value="Unassembled WGS sequence"/>
</dbReference>
<feature type="domain" description="HD" evidence="1">
    <location>
        <begin position="127"/>
        <end position="250"/>
    </location>
</feature>
<evidence type="ECO:0000313" key="3">
    <source>
        <dbReference type="EMBL" id="MDT8902480.1"/>
    </source>
</evidence>
<dbReference type="SMART" id="SM00471">
    <property type="entry name" value="HDc"/>
    <property type="match status" value="1"/>
</dbReference>
<dbReference type="PROSITE" id="PS51832">
    <property type="entry name" value="HD_GYP"/>
    <property type="match status" value="1"/>
</dbReference>
<dbReference type="PANTHER" id="PTHR43155">
    <property type="entry name" value="CYCLIC DI-GMP PHOSPHODIESTERASE PA4108-RELATED"/>
    <property type="match status" value="1"/>
</dbReference>
<accession>A0ABU3P0B1</accession>
<dbReference type="InterPro" id="IPR003607">
    <property type="entry name" value="HD/PDEase_dom"/>
</dbReference>
<reference evidence="3 4" key="1">
    <citation type="submission" date="2023-07" db="EMBL/GenBank/DDBJ databases">
        <title>The novel representative of Negativicutes class, Anaeroselena agilis gen. nov. sp. nov.</title>
        <authorList>
            <person name="Prokofeva M.I."/>
            <person name="Elcheninov A.G."/>
            <person name="Klyukina A."/>
            <person name="Kublanov I.V."/>
            <person name="Frolov E.N."/>
            <person name="Podosokorskaya O.A."/>
        </authorList>
    </citation>
    <scope>NUCLEOTIDE SEQUENCE [LARGE SCALE GENOMIC DNA]</scope>
    <source>
        <strain evidence="3 4">4137-cl</strain>
    </source>
</reference>
<comment type="caution">
    <text evidence="3">The sequence shown here is derived from an EMBL/GenBank/DDBJ whole genome shotgun (WGS) entry which is preliminary data.</text>
</comment>
<dbReference type="Pfam" id="PF13487">
    <property type="entry name" value="HD_5"/>
    <property type="match status" value="1"/>
</dbReference>
<name>A0ABU3P0B1_9FIRM</name>
<dbReference type="InterPro" id="IPR006675">
    <property type="entry name" value="HDIG_dom"/>
</dbReference>
<dbReference type="GO" id="GO:0016787">
    <property type="term" value="F:hydrolase activity"/>
    <property type="evidence" value="ECO:0007669"/>
    <property type="project" value="UniProtKB-KW"/>
</dbReference>
<proteinExistence type="predicted"/>
<sequence length="376" mass="41230">MQRVSLAVLQSGMTVAGNVRGADGRLLVRNGMVLTDASIKKLASLGIGSVYIRNPLFEAIDVPELVREDTRVKLIRALQTAFAGYQKSGDLDTAALRGEVKTMVAEIVGNRESMIHTFDLRTYQDYVYAHSVNVAIISVLIALSLDYNEARLIDLALGALLHDIGMLAVPKDIILKVGNLTPAESEAMQRHVNDGFEIIRKRREISTLAAHVAFQHHERIDGTGYPRRLKGDNIHEYARIVAVADIFDALIADRPYRKGMLPHEAYEIMMTLADKYLDKAILDIFLANVAIYPVGTVVRLSGGETAVVASVRPRLQARPVVKILLDAAGAVVENGPDLDLAEHLTVFVTKVYKEHELFELRAFAAGLRNDGGGATQ</sequence>
<protein>
    <submittedName>
        <fullName evidence="3">HD-GYP domain-containing protein</fullName>
        <ecNumber evidence="3">3.1.4.-</ecNumber>
    </submittedName>
</protein>
<dbReference type="InterPro" id="IPR006674">
    <property type="entry name" value="HD_domain"/>
</dbReference>
<keyword evidence="4" id="KW-1185">Reference proteome</keyword>